<accession>A0A0E9PCB5</accession>
<protein>
    <submittedName>
        <fullName evidence="1">Uncharacterized protein</fullName>
    </submittedName>
</protein>
<reference evidence="1" key="1">
    <citation type="submission" date="2014-11" db="EMBL/GenBank/DDBJ databases">
        <authorList>
            <person name="Amaro Gonzalez C."/>
        </authorList>
    </citation>
    <scope>NUCLEOTIDE SEQUENCE</scope>
</reference>
<reference evidence="1" key="2">
    <citation type="journal article" date="2015" name="Fish Shellfish Immunol.">
        <title>Early steps in the European eel (Anguilla anguilla)-Vibrio vulnificus interaction in the gills: Role of the RtxA13 toxin.</title>
        <authorList>
            <person name="Callol A."/>
            <person name="Pajuelo D."/>
            <person name="Ebbesson L."/>
            <person name="Teles M."/>
            <person name="MacKenzie S."/>
            <person name="Amaro C."/>
        </authorList>
    </citation>
    <scope>NUCLEOTIDE SEQUENCE</scope>
</reference>
<dbReference type="AlphaFoldDB" id="A0A0E9PCB5"/>
<evidence type="ECO:0000313" key="1">
    <source>
        <dbReference type="EMBL" id="JAH01907.1"/>
    </source>
</evidence>
<name>A0A0E9PCB5_ANGAN</name>
<proteinExistence type="predicted"/>
<dbReference type="EMBL" id="GBXM01106670">
    <property type="protein sequence ID" value="JAH01907.1"/>
    <property type="molecule type" value="Transcribed_RNA"/>
</dbReference>
<sequence length="28" mass="2974">MFSPCLCGFPPGTPVSTYLISTKDQQVG</sequence>
<organism evidence="1">
    <name type="scientific">Anguilla anguilla</name>
    <name type="common">European freshwater eel</name>
    <name type="synonym">Muraena anguilla</name>
    <dbReference type="NCBI Taxonomy" id="7936"/>
    <lineage>
        <taxon>Eukaryota</taxon>
        <taxon>Metazoa</taxon>
        <taxon>Chordata</taxon>
        <taxon>Craniata</taxon>
        <taxon>Vertebrata</taxon>
        <taxon>Euteleostomi</taxon>
        <taxon>Actinopterygii</taxon>
        <taxon>Neopterygii</taxon>
        <taxon>Teleostei</taxon>
        <taxon>Anguilliformes</taxon>
        <taxon>Anguillidae</taxon>
        <taxon>Anguilla</taxon>
    </lineage>
</organism>